<evidence type="ECO:0000256" key="5">
    <source>
        <dbReference type="ARBA" id="ARBA00023242"/>
    </source>
</evidence>
<dbReference type="PANTHER" id="PTHR13130:SF4">
    <property type="entry name" value="MEDIATOR OF RNA POLYMERASE II TRANSCRIPTION SUBUNIT 27"/>
    <property type="match status" value="1"/>
</dbReference>
<evidence type="ECO:0000256" key="3">
    <source>
        <dbReference type="ARBA" id="ARBA00023015"/>
    </source>
</evidence>
<dbReference type="STRING" id="48709.A0A1D2MVL4"/>
<proteinExistence type="inferred from homology"/>
<dbReference type="EMBL" id="LJIJ01000485">
    <property type="protein sequence ID" value="ODM96948.1"/>
    <property type="molecule type" value="Genomic_DNA"/>
</dbReference>
<evidence type="ECO:0000256" key="2">
    <source>
        <dbReference type="ARBA" id="ARBA00008048"/>
    </source>
</evidence>
<dbReference type="OrthoDB" id="1868004at2759"/>
<organism evidence="7 8">
    <name type="scientific">Orchesella cincta</name>
    <name type="common">Springtail</name>
    <name type="synonym">Podura cincta</name>
    <dbReference type="NCBI Taxonomy" id="48709"/>
    <lineage>
        <taxon>Eukaryota</taxon>
        <taxon>Metazoa</taxon>
        <taxon>Ecdysozoa</taxon>
        <taxon>Arthropoda</taxon>
        <taxon>Hexapoda</taxon>
        <taxon>Collembola</taxon>
        <taxon>Entomobryomorpha</taxon>
        <taxon>Entomobryoidea</taxon>
        <taxon>Orchesellidae</taxon>
        <taxon>Orchesellinae</taxon>
        <taxon>Orchesella</taxon>
    </lineage>
</organism>
<keyword evidence="5" id="KW-0539">Nucleus</keyword>
<dbReference type="Proteomes" id="UP000094527">
    <property type="component" value="Unassembled WGS sequence"/>
</dbReference>
<comment type="caution">
    <text evidence="7">The sequence shown here is derived from an EMBL/GenBank/DDBJ whole genome shotgun (WGS) entry which is preliminary data.</text>
</comment>
<evidence type="ECO:0000256" key="1">
    <source>
        <dbReference type="ARBA" id="ARBA00004123"/>
    </source>
</evidence>
<gene>
    <name evidence="7" type="ORF">Ocin01_09726</name>
</gene>
<dbReference type="GO" id="GO:0016592">
    <property type="term" value="C:mediator complex"/>
    <property type="evidence" value="ECO:0007669"/>
    <property type="project" value="InterPro"/>
</dbReference>
<keyword evidence="3" id="KW-0805">Transcription regulation</keyword>
<dbReference type="AlphaFoldDB" id="A0A1D2MVL4"/>
<dbReference type="GO" id="GO:0003713">
    <property type="term" value="F:transcription coactivator activity"/>
    <property type="evidence" value="ECO:0007669"/>
    <property type="project" value="TreeGrafter"/>
</dbReference>
<keyword evidence="8" id="KW-1185">Reference proteome</keyword>
<comment type="similarity">
    <text evidence="2">Belongs to the Mediator complex subunit 27 family.</text>
</comment>
<dbReference type="InterPro" id="IPR021627">
    <property type="entry name" value="Mediator_Med27"/>
</dbReference>
<keyword evidence="4" id="KW-0804">Transcription</keyword>
<protein>
    <submittedName>
        <fullName evidence="7">Mediator of RNA polymerase II transcription subunit 27</fullName>
    </submittedName>
</protein>
<evidence type="ECO:0000256" key="4">
    <source>
        <dbReference type="ARBA" id="ARBA00023163"/>
    </source>
</evidence>
<dbReference type="PANTHER" id="PTHR13130">
    <property type="entry name" value="34 KDA TRANSCRIPTIONAL CO-ACTIVATOR-RELATED"/>
    <property type="match status" value="1"/>
</dbReference>
<dbReference type="Pfam" id="PF11571">
    <property type="entry name" value="Med27"/>
    <property type="match status" value="1"/>
</dbReference>
<sequence>MYRYRQDLNESSRFVQPKIGAWAVSKSSTHKLTAPSHIRQASTELKTETKTNLTRRATAIGSSQKAGKGTTEKHNHSNLLGVIKAVLEDDSQDFSKRLNALEPSVTSITPALKEKTKSKAQRKKQSLLKTSESAAPEKKVLNPEIEFGRLLVPPIIQGEKLVTIGGYIISLQSKHEHISCMVKPRVSSDKDGLELEIKDINVSLKSIEILKSCCQIANKLQRRKSSEKQQCKMADSTLDTLHKSLDIIKILRCNMTGFFQQLGSGFRIEGLDSESQEEREKATRALLIAETQKLKENFTDLEQAVMSLSHPGGPFNLGNTLFINQEVAPDRVPLYTQLVDSYKWMEKVHEYSGTAYPVLSQNSLKRTYFNASISAKRRRSLVNSYIVAPEAVNSAIMGFSNSFNDIDIQITRPLGSNAVLNVVLGRTLRSVVILKGWLIEWVVIRGFNEDMTKEDGTLNLWSESKYKVFQKVTDNANAAMLHFCAPTHPELSVKSFLTWLHSYITLFTQPCKKCGLHLSNNLPPTWRDLRTLDPYHEECKP</sequence>
<reference evidence="7 8" key="1">
    <citation type="journal article" date="2016" name="Genome Biol. Evol.">
        <title>Gene Family Evolution Reflects Adaptation to Soil Environmental Stressors in the Genome of the Collembolan Orchesella cincta.</title>
        <authorList>
            <person name="Faddeeva-Vakhrusheva A."/>
            <person name="Derks M.F."/>
            <person name="Anvar S.Y."/>
            <person name="Agamennone V."/>
            <person name="Suring W."/>
            <person name="Smit S."/>
            <person name="van Straalen N.M."/>
            <person name="Roelofs D."/>
        </authorList>
    </citation>
    <scope>NUCLEOTIDE SEQUENCE [LARGE SCALE GENOMIC DNA]</scope>
    <source>
        <tissue evidence="7">Mixed pool</tissue>
    </source>
</reference>
<comment type="subcellular location">
    <subcellularLocation>
        <location evidence="1">Nucleus</location>
    </subcellularLocation>
</comment>
<evidence type="ECO:0000256" key="6">
    <source>
        <dbReference type="SAM" id="MobiDB-lite"/>
    </source>
</evidence>
<accession>A0A1D2MVL4</accession>
<feature type="region of interest" description="Disordered" evidence="6">
    <location>
        <begin position="109"/>
        <end position="135"/>
    </location>
</feature>
<evidence type="ECO:0000313" key="7">
    <source>
        <dbReference type="EMBL" id="ODM96948.1"/>
    </source>
</evidence>
<dbReference type="GO" id="GO:0006357">
    <property type="term" value="P:regulation of transcription by RNA polymerase II"/>
    <property type="evidence" value="ECO:0007669"/>
    <property type="project" value="TreeGrafter"/>
</dbReference>
<evidence type="ECO:0000313" key="8">
    <source>
        <dbReference type="Proteomes" id="UP000094527"/>
    </source>
</evidence>
<name>A0A1D2MVL4_ORCCI</name>